<organism evidence="1 2">
    <name type="scientific">Phanerochaete sordida</name>
    <dbReference type="NCBI Taxonomy" id="48140"/>
    <lineage>
        <taxon>Eukaryota</taxon>
        <taxon>Fungi</taxon>
        <taxon>Dikarya</taxon>
        <taxon>Basidiomycota</taxon>
        <taxon>Agaricomycotina</taxon>
        <taxon>Agaricomycetes</taxon>
        <taxon>Polyporales</taxon>
        <taxon>Phanerochaetaceae</taxon>
        <taxon>Phanerochaete</taxon>
    </lineage>
</organism>
<reference evidence="1 2" key="1">
    <citation type="submission" date="2021-08" db="EMBL/GenBank/DDBJ databases">
        <title>Draft Genome Sequence of Phanerochaete sordida strain YK-624.</title>
        <authorList>
            <person name="Mori T."/>
            <person name="Dohra H."/>
            <person name="Suzuki T."/>
            <person name="Kawagishi H."/>
            <person name="Hirai H."/>
        </authorList>
    </citation>
    <scope>NUCLEOTIDE SEQUENCE [LARGE SCALE GENOMIC DNA]</scope>
    <source>
        <strain evidence="1 2">YK-624</strain>
    </source>
</reference>
<accession>A0A9P3LLQ5</accession>
<dbReference type="AlphaFoldDB" id="A0A9P3LLQ5"/>
<evidence type="ECO:0000313" key="2">
    <source>
        <dbReference type="Proteomes" id="UP000703269"/>
    </source>
</evidence>
<name>A0A9P3LLQ5_9APHY</name>
<comment type="caution">
    <text evidence="1">The sequence shown here is derived from an EMBL/GenBank/DDBJ whole genome shotgun (WGS) entry which is preliminary data.</text>
</comment>
<proteinExistence type="predicted"/>
<evidence type="ECO:0000313" key="1">
    <source>
        <dbReference type="EMBL" id="GJE99610.1"/>
    </source>
</evidence>
<protein>
    <submittedName>
        <fullName evidence="1">Uncharacterized protein</fullName>
    </submittedName>
</protein>
<dbReference type="Proteomes" id="UP000703269">
    <property type="component" value="Unassembled WGS sequence"/>
</dbReference>
<sequence length="148" mass="15776">MTSSADAAFHSDPVMLAIRVLRPGAASRALTDGRGRRGIDDTHVCALVQRRCLKVDSGATPHSLPPLHRAYSGGTFDAQACGRAVAGDLAAVPSLRILVACTLPSKGNAAVSLPYRPSREPSIVPQTQVRLRTPSPCQYKARRLAPRR</sequence>
<gene>
    <name evidence="1" type="ORF">PsYK624_158800</name>
</gene>
<keyword evidence="2" id="KW-1185">Reference proteome</keyword>
<dbReference type="EMBL" id="BPQB01000114">
    <property type="protein sequence ID" value="GJE99610.1"/>
    <property type="molecule type" value="Genomic_DNA"/>
</dbReference>